<dbReference type="GO" id="GO:0000981">
    <property type="term" value="F:DNA-binding transcription factor activity, RNA polymerase II-specific"/>
    <property type="evidence" value="ECO:0007669"/>
    <property type="project" value="InterPro"/>
</dbReference>
<feature type="region of interest" description="Disordered" evidence="4">
    <location>
        <begin position="1177"/>
        <end position="1251"/>
    </location>
</feature>
<keyword evidence="7" id="KW-1185">Reference proteome</keyword>
<keyword evidence="1" id="KW-0479">Metal-binding</keyword>
<feature type="region of interest" description="Disordered" evidence="4">
    <location>
        <begin position="2464"/>
        <end position="2606"/>
    </location>
</feature>
<dbReference type="InterPro" id="IPR036864">
    <property type="entry name" value="Zn2-C6_fun-type_DNA-bd_sf"/>
</dbReference>
<feature type="region of interest" description="Disordered" evidence="4">
    <location>
        <begin position="1"/>
        <end position="47"/>
    </location>
</feature>
<dbReference type="EMBL" id="CP138582">
    <property type="protein sequence ID" value="WPG99350.1"/>
    <property type="molecule type" value="Genomic_DNA"/>
</dbReference>
<feature type="region of interest" description="Disordered" evidence="4">
    <location>
        <begin position="1720"/>
        <end position="1740"/>
    </location>
</feature>
<feature type="region of interest" description="Disordered" evidence="4">
    <location>
        <begin position="3160"/>
        <end position="3305"/>
    </location>
</feature>
<feature type="region of interest" description="Disordered" evidence="4">
    <location>
        <begin position="962"/>
        <end position="1041"/>
    </location>
</feature>
<accession>A0AAQ3M3Q7</accession>
<dbReference type="SUPFAM" id="SSF57701">
    <property type="entry name" value="Zn2/Cys6 DNA-binding domain"/>
    <property type="match status" value="1"/>
</dbReference>
<feature type="compositionally biased region" description="Polar residues" evidence="4">
    <location>
        <begin position="107"/>
        <end position="122"/>
    </location>
</feature>
<dbReference type="PANTHER" id="PTHR47425">
    <property type="entry name" value="FARB-RELATED"/>
    <property type="match status" value="1"/>
</dbReference>
<dbReference type="PANTHER" id="PTHR47425:SF2">
    <property type="entry name" value="FARB-RELATED"/>
    <property type="match status" value="1"/>
</dbReference>
<dbReference type="Pfam" id="PF00172">
    <property type="entry name" value="Zn_clus"/>
    <property type="match status" value="1"/>
</dbReference>
<feature type="region of interest" description="Disordered" evidence="4">
    <location>
        <begin position="1672"/>
        <end position="1705"/>
    </location>
</feature>
<feature type="compositionally biased region" description="Basic and acidic residues" evidence="4">
    <location>
        <begin position="2113"/>
        <end position="2122"/>
    </location>
</feature>
<feature type="compositionally biased region" description="Polar residues" evidence="4">
    <location>
        <begin position="2260"/>
        <end position="2272"/>
    </location>
</feature>
<dbReference type="SMART" id="SM00906">
    <property type="entry name" value="Fungal_trans"/>
    <property type="match status" value="1"/>
</dbReference>
<dbReference type="CDD" id="cd12148">
    <property type="entry name" value="fungal_TF_MHR"/>
    <property type="match status" value="1"/>
</dbReference>
<reference evidence="6 7" key="1">
    <citation type="submission" date="2023-11" db="EMBL/GenBank/DDBJ databases">
        <title>An acidophilic fungus is an integral part of prey digestion in a carnivorous sundew plant.</title>
        <authorList>
            <person name="Tsai I.J."/>
        </authorList>
    </citation>
    <scope>NUCLEOTIDE SEQUENCE [LARGE SCALE GENOMIC DNA]</scope>
    <source>
        <strain evidence="6">169a</strain>
    </source>
</reference>
<feature type="region of interest" description="Disordered" evidence="4">
    <location>
        <begin position="1993"/>
        <end position="2086"/>
    </location>
</feature>
<evidence type="ECO:0000256" key="3">
    <source>
        <dbReference type="SAM" id="Coils"/>
    </source>
</evidence>
<gene>
    <name evidence="6" type="ORF">R9X50_00216400</name>
</gene>
<dbReference type="InterPro" id="IPR007219">
    <property type="entry name" value="XnlR_reg_dom"/>
</dbReference>
<evidence type="ECO:0000313" key="7">
    <source>
        <dbReference type="Proteomes" id="UP001303373"/>
    </source>
</evidence>
<keyword evidence="2" id="KW-0539">Nucleus</keyword>
<dbReference type="GO" id="GO:0003677">
    <property type="term" value="F:DNA binding"/>
    <property type="evidence" value="ECO:0007669"/>
    <property type="project" value="InterPro"/>
</dbReference>
<feature type="compositionally biased region" description="Basic and acidic residues" evidence="4">
    <location>
        <begin position="1010"/>
        <end position="1028"/>
    </location>
</feature>
<dbReference type="PROSITE" id="PS50048">
    <property type="entry name" value="ZN2_CY6_FUNGAL_2"/>
    <property type="match status" value="1"/>
</dbReference>
<feature type="region of interest" description="Disordered" evidence="4">
    <location>
        <begin position="1573"/>
        <end position="1649"/>
    </location>
</feature>
<feature type="coiled-coil region" evidence="3">
    <location>
        <begin position="2778"/>
        <end position="2897"/>
    </location>
</feature>
<feature type="compositionally biased region" description="Polar residues" evidence="4">
    <location>
        <begin position="3167"/>
        <end position="3178"/>
    </location>
</feature>
<feature type="domain" description="Zn(2)-C6 fungal-type" evidence="5">
    <location>
        <begin position="54"/>
        <end position="86"/>
    </location>
</feature>
<keyword evidence="3" id="KW-0175">Coiled coil</keyword>
<feature type="compositionally biased region" description="Basic and acidic residues" evidence="4">
    <location>
        <begin position="1227"/>
        <end position="1240"/>
    </location>
</feature>
<feature type="compositionally biased region" description="Acidic residues" evidence="4">
    <location>
        <begin position="3294"/>
        <end position="3305"/>
    </location>
</feature>
<dbReference type="CDD" id="cd00067">
    <property type="entry name" value="GAL4"/>
    <property type="match status" value="1"/>
</dbReference>
<dbReference type="InterPro" id="IPR001138">
    <property type="entry name" value="Zn2Cys6_DnaBD"/>
</dbReference>
<feature type="compositionally biased region" description="Basic and acidic residues" evidence="4">
    <location>
        <begin position="1726"/>
        <end position="1735"/>
    </location>
</feature>
<feature type="compositionally biased region" description="Basic and acidic residues" evidence="4">
    <location>
        <begin position="1597"/>
        <end position="1612"/>
    </location>
</feature>
<dbReference type="PROSITE" id="PS00463">
    <property type="entry name" value="ZN2_CY6_FUNGAL_1"/>
    <property type="match status" value="1"/>
</dbReference>
<feature type="compositionally biased region" description="Polar residues" evidence="4">
    <location>
        <begin position="10"/>
        <end position="22"/>
    </location>
</feature>
<feature type="region of interest" description="Disordered" evidence="4">
    <location>
        <begin position="1908"/>
        <end position="1937"/>
    </location>
</feature>
<feature type="compositionally biased region" description="Polar residues" evidence="4">
    <location>
        <begin position="1211"/>
        <end position="1226"/>
    </location>
</feature>
<dbReference type="Gene3D" id="4.10.240.10">
    <property type="entry name" value="Zn(2)-C6 fungal-type DNA-binding domain"/>
    <property type="match status" value="1"/>
</dbReference>
<protein>
    <recommendedName>
        <fullName evidence="5">Zn(2)-C6 fungal-type domain-containing protein</fullName>
    </recommendedName>
</protein>
<dbReference type="InterPro" id="IPR052761">
    <property type="entry name" value="Fungal_Detox/Toxin_TFs"/>
</dbReference>
<feature type="region of interest" description="Disordered" evidence="4">
    <location>
        <begin position="2252"/>
        <end position="2281"/>
    </location>
</feature>
<dbReference type="GO" id="GO:0006351">
    <property type="term" value="P:DNA-templated transcription"/>
    <property type="evidence" value="ECO:0007669"/>
    <property type="project" value="InterPro"/>
</dbReference>
<dbReference type="SMART" id="SM00066">
    <property type="entry name" value="GAL4"/>
    <property type="match status" value="1"/>
</dbReference>
<name>A0AAQ3M3Q7_9PEZI</name>
<proteinExistence type="predicted"/>
<evidence type="ECO:0000256" key="4">
    <source>
        <dbReference type="SAM" id="MobiDB-lite"/>
    </source>
</evidence>
<feature type="compositionally biased region" description="Basic and acidic residues" evidence="4">
    <location>
        <begin position="976"/>
        <end position="987"/>
    </location>
</feature>
<dbReference type="Pfam" id="PF04082">
    <property type="entry name" value="Fungal_trans"/>
    <property type="match status" value="1"/>
</dbReference>
<feature type="region of interest" description="Disordered" evidence="4">
    <location>
        <begin position="867"/>
        <end position="897"/>
    </location>
</feature>
<feature type="compositionally biased region" description="Acidic residues" evidence="4">
    <location>
        <begin position="1585"/>
        <end position="1596"/>
    </location>
</feature>
<dbReference type="Proteomes" id="UP001303373">
    <property type="component" value="Chromosome 3"/>
</dbReference>
<feature type="region of interest" description="Disordered" evidence="4">
    <location>
        <begin position="2108"/>
        <end position="2163"/>
    </location>
</feature>
<organism evidence="6 7">
    <name type="scientific">Acrodontium crateriforme</name>
    <dbReference type="NCBI Taxonomy" id="150365"/>
    <lineage>
        <taxon>Eukaryota</taxon>
        <taxon>Fungi</taxon>
        <taxon>Dikarya</taxon>
        <taxon>Ascomycota</taxon>
        <taxon>Pezizomycotina</taxon>
        <taxon>Dothideomycetes</taxon>
        <taxon>Dothideomycetidae</taxon>
        <taxon>Mycosphaerellales</taxon>
        <taxon>Teratosphaeriaceae</taxon>
        <taxon>Acrodontium</taxon>
    </lineage>
</organism>
<feature type="region of interest" description="Disordered" evidence="4">
    <location>
        <begin position="89"/>
        <end position="123"/>
    </location>
</feature>
<feature type="compositionally biased region" description="Polar residues" evidence="4">
    <location>
        <begin position="3187"/>
        <end position="3232"/>
    </location>
</feature>
<evidence type="ECO:0000259" key="5">
    <source>
        <dbReference type="PROSITE" id="PS50048"/>
    </source>
</evidence>
<feature type="region of interest" description="Disordered" evidence="4">
    <location>
        <begin position="1831"/>
        <end position="1854"/>
    </location>
</feature>
<evidence type="ECO:0000313" key="6">
    <source>
        <dbReference type="EMBL" id="WPG99350.1"/>
    </source>
</evidence>
<evidence type="ECO:0000256" key="1">
    <source>
        <dbReference type="ARBA" id="ARBA00022723"/>
    </source>
</evidence>
<feature type="compositionally biased region" description="Basic and acidic residues" evidence="4">
    <location>
        <begin position="1677"/>
        <end position="1690"/>
    </location>
</feature>
<dbReference type="Gene3D" id="1.10.287.1490">
    <property type="match status" value="1"/>
</dbReference>
<feature type="compositionally biased region" description="Acidic residues" evidence="4">
    <location>
        <begin position="1621"/>
        <end position="1631"/>
    </location>
</feature>
<sequence length="3305" mass="369013">MGSMLDPTMSDGSSSPSETINVHPSPPKRSAADAGLKANGTRPTKSVKRRASKACQCCRARKVRCNVVEHGAPCTNCRLDEVECVVSESKRKNRSNTAEIKAASPQARKNSLYKTNSNSSFPMSAHPPYEAIKRLSDHVPHTLYQDLEKDMDFSSSATRRMSSYSGGMHMNPQHLSQRQGSMSYPSPIIPTVMSPINPSIHLPAYIKPLHDRLGMDEIVYLEKKGALTIPPTPLRDELLRCYAEFIHPYMPLLDLGELVGIIDRNDGEQSVSLLLFQAIMFAGIASADMTYLKAAGYDTRREARRDFFQKTRLLYDFDYESDRISLIQSLLLMTYWYETPDDQKDSHHWMGIAVSLSHTIGLHRNTQKSSTMDLPRRRLWKRIWWSTYMRDRLIALGMRRPTRIKDSDFDVPMLTVDDFEKTVLGEGPSCIPANCTIMRDADKQRRTAIMCIEMTKLCVLVSNVLSVQYSVISNGLGAATGEDANTRTTMVLVAKRLQPGNDEVQECDKQLRQWKDELPECVQYSEPTWSDVDALNEDTAVNCSLLHLIYFAALSALHRPLVLPSSGAPPRTTPADQLEVSRKAVRLAANETTKIANSLYVLDLVRYLPTPGITVLLPAIIIHLLDIKAQDESTRRSSLQGFCQCMQVMSRLRDIYAAADYSTAFLEAAIRKAEITFPVKAAELKESGPESIITSAQGLLDAGRRLNAVELDGHNAFTPPPDGERIGNDRVSDDVIAQRLNNYLADTPPDSEHQMTDELNLVGLESLPAMGDFEPELDFDSMVNLDAAGETWLMDDGAYAAMQGETTNLPWTWMKALNCLVRSFAHFLETERMPALWITPTNATDPTFSTVPPSSPPTFEYGASIISPPEQSDNPSDTPEVARAFPPRTPANINGRNLENSSAYYTAVWGSPYDSSPPWSRSARTAFSEQIDSDALDRSSPGPDFGLEHLLPSRLRVINRPRSRLPSRVTSATNKRAIDKGEDDSHLPRSRTNRWVQLPPSQPTESPHWWSDDSSRETEANRQSKKPDTLASLSVRRHKAREANRTLNQQSFLDLLRDAKAEEMSSGLLASRWAATPSPVQERKPEIKEVERAEGGGTVAEKGLLEATEPLNASEPLIDLKELDAEVKENPVEEPVKEQVGEVLPLTTVDEQVEENEQFEAPSKEQDIVEEKLDLESTSVAPEVAEPEMETKAQLDVTADETPAVEEPTKSNETVEGSEESTTPNEATKEGDAAGEKLDSFETLDNTTAPAIEETTLETSGLQDNLVEAPTHEEDKIEVQSPVKAAMRLEPPRLRKRVSWRGKNCLISIPNVDFEAMGLPKPMNHDEIQQRLRSFEDAGYDTTGFDVGHSDVHHDGPIHVRPIFPDEAETRSMANRSKATVALPDLKKWADYMDWLTEQKLAALGVSTGLDEPLPSSATDMSRSSSIQYPPLPFSPPIPTGSATGMRPGMVRGHSHAMSVASPLTPGNAPFGHMHRHSTFGGQFGFNQIPTNPSPILGLQSFSPQPFSLPGFPRNGSPATIPTNGVSPLHQRGMSQSPHDFSTNMFGDQRRMGHGYSQSVQHNYNPFMAQMTSLNSQPTPALPDLPEEDDEEELEEEKPVQKSVEEVKKGPEPEVGPEPVAESDSEAEDEQDGVRTPELSTYMPPHKRAQINSDIAIPTPKSHRHNISENLELGLLRTEHSQETQRRDWSEVEEESSLPISAPGLNGALGLVQQLENKASSSVENSKVEEPEIVHKKGKSTSKLNVDAPVFQFNPKATFQPMFFQPQATDFSEDVESPFDTDMGFVEDTVFNDPSPFIDQSPFAMASPFGQATFEESPFMFESDSAPQAFKAEPRFGDSHSRHHSRGASSGQFNVNAPVFTPTFDFSFSAKVPTNGTPTPKVSDSSDDATPKIFGNVDLPDIVRQPKKSKAISIRRPDSAWKPADSGTEYEDEEGRIAPSEDRLKRQRFGGTEGNETPRFASPTKANFIHNDQMDAPGFRTDLPFGPAKLTEAKQPTWQHSHHKSSKSSLSALAKPFEPPVLRSNIEEDKENVPNESGYSASELEPGEIREESPIKASPLRVPDFSSNVSKPANVFRKATPPPVVAQMPQVEPSFDEIDAVMQHLNEFDDNIDDKAESKEVDNEVSPLPSYDNKPMDGVAYLPEWRRGDTPSPSPKRQQIPYQTLVDSGMIGRKRADSGDPQFNSWPPVNRLNTTEDNPMSDWSGVLSPPDEEKLQQRSHFFDGHIDSLIDRVIERRLLPLEEGLRNIQHAVARRPRTADQFSLKRSSSPAQSDADDEDETRDELLVLRPISRGRDKHISNIKAAVMDALREQSPRVQQQPSQDIADLHSVLADMKVSFARAASSSLELDDIRAVVEETLARQAPPPAATPVPVPEVTRGSVQLADDEIKAHRREMSELEARLNETLAAALEEANLRRATEEREVEAKRMMRVVEEELSTLRESATKNDSRIKAMEDERTELLSRIERAEESRHDIEEALRSSEESRLDTEEKCRTAEESKHYTEQKLQTSEESRLDVEQRLRSAEESKHDAEEKLRGSDESRLDVEQRLRSAEEGKHDAEEKLRGSEESRLALEDTVRKLEESKHDVEESKREVEEKLRGSEESRLALEEDVRRLEEGKREVEEKLRGSEESRIALEQQVRKLEESKHDVEERLRRSEESHLQIEERLVKSEDQVQSFEVETKALSDTLQEYRISSEKWRQQIDDAEAEREELEDTIAGLERQLAEGQESSSAMRTRLEKLHAAMAEASGQLANQKAGWRAKEDDYRAQFETFAAQKSALARERAQFEAEVQTLRASAVEAAQNKLALDHMRASNSAFEEMVSNLQKDLIEQQTLAARFERESLDAKENGRAEVQRVRISLETEVETAKHQLNLARSELENELTKVRCELENSKLEISASKTRHERTIEDGESARKEAYKKLQNEHSSALDDLRRKHEAELQELKTYHSRSLDHALEDKKRAEMFLGDHMRLSDAQAKHHHERVQHLEECLEVAKTAAQAAAMNAQNKPSQVTSSSSFSDKISPQALRESILVLQEQLQDRETQIDRLESQIDPEAPAKFKEKDAEISWLRELLGVRSEELADLVNTLSQPSFNREVLRDTAIRIRANLQMEQQEKERFAHSPPSLGGQALASLANLASPRAGQLSSAFNKWRSNMESASLRAAPRNSSTPNRSFTPSRAAVPAKQLSTFSSGLMTPPASNMRGSPSPEPTNSLPAPRLQTRSSFSSTGVPQSEPARRLSKNAVPGLPTSPLFRAQSYDQDAEDNKVSAPTFEEDDDLSVDDSQPPAFRSLDAELEAASDESES</sequence>
<evidence type="ECO:0000256" key="2">
    <source>
        <dbReference type="ARBA" id="ARBA00023242"/>
    </source>
</evidence>
<dbReference type="GO" id="GO:0008270">
    <property type="term" value="F:zinc ion binding"/>
    <property type="evidence" value="ECO:0007669"/>
    <property type="project" value="InterPro"/>
</dbReference>